<organism evidence="3 4">
    <name type="scientific">Candidatus Methylobacter titanis</name>
    <dbReference type="NCBI Taxonomy" id="3053457"/>
    <lineage>
        <taxon>Bacteria</taxon>
        <taxon>Pseudomonadati</taxon>
        <taxon>Pseudomonadota</taxon>
        <taxon>Gammaproteobacteria</taxon>
        <taxon>Methylococcales</taxon>
        <taxon>Methylococcaceae</taxon>
        <taxon>Methylobacter</taxon>
    </lineage>
</organism>
<reference evidence="3" key="1">
    <citation type="submission" date="2023-01" db="EMBL/GenBank/DDBJ databases">
        <title>Biogeochemical cycle of methane in antarctic sediments.</title>
        <authorList>
            <person name="Roldan D.M."/>
            <person name="Menes R.J."/>
        </authorList>
    </citation>
    <scope>NUCLEOTIDE SEQUENCE [LARGE SCALE GENOMIC DNA]</scope>
    <source>
        <strain evidence="3">K-2018 MAG008</strain>
    </source>
</reference>
<gene>
    <name evidence="3" type="ORF">PSU93_11655</name>
</gene>
<keyword evidence="1" id="KW-1133">Transmembrane helix</keyword>
<keyword evidence="2" id="KW-0732">Signal</keyword>
<accession>A0AA43Q4Z1</accession>
<feature type="signal peptide" evidence="2">
    <location>
        <begin position="1"/>
        <end position="23"/>
    </location>
</feature>
<protein>
    <recommendedName>
        <fullName evidence="5">LPXTG cell wall anchor domain-containing protein</fullName>
    </recommendedName>
</protein>
<dbReference type="EMBL" id="JAQSDF010000043">
    <property type="protein sequence ID" value="MDI1231794.1"/>
    <property type="molecule type" value="Genomic_DNA"/>
</dbReference>
<feature type="chain" id="PRO_5041243607" description="LPXTG cell wall anchor domain-containing protein" evidence="2">
    <location>
        <begin position="24"/>
        <end position="226"/>
    </location>
</feature>
<keyword evidence="4" id="KW-1185">Reference proteome</keyword>
<comment type="caution">
    <text evidence="3">The sequence shown here is derived from an EMBL/GenBank/DDBJ whole genome shotgun (WGS) entry which is preliminary data.</text>
</comment>
<sequence>MKINNLTNGLVVALLLASPVVGADTQYPAADFEPKVIYQDAEYIGQNKSASAEVSTKQAKPADVDSQYPAADFEPKVLYKDADYKKSTATGSSSASESAATDDVAASGVEKVEDESMLSYLLGLGVFAVAGYAFLRKREPKVKTSSSTPVYSGHMSGLSGVARYIRKHNLSAVTGVARYLESQVVSAKDAAVSSGVEKYLEKQAKSAQEKAAQAGTGVEKYMRDRG</sequence>
<evidence type="ECO:0000313" key="3">
    <source>
        <dbReference type="EMBL" id="MDI1231794.1"/>
    </source>
</evidence>
<evidence type="ECO:0000256" key="1">
    <source>
        <dbReference type="SAM" id="Phobius"/>
    </source>
</evidence>
<dbReference type="AlphaFoldDB" id="A0AA43Q4Z1"/>
<feature type="transmembrane region" description="Helical" evidence="1">
    <location>
        <begin position="117"/>
        <end position="135"/>
    </location>
</feature>
<dbReference type="Proteomes" id="UP001160519">
    <property type="component" value="Unassembled WGS sequence"/>
</dbReference>
<keyword evidence="1" id="KW-0472">Membrane</keyword>
<proteinExistence type="predicted"/>
<evidence type="ECO:0000313" key="4">
    <source>
        <dbReference type="Proteomes" id="UP001160519"/>
    </source>
</evidence>
<evidence type="ECO:0008006" key="5">
    <source>
        <dbReference type="Google" id="ProtNLM"/>
    </source>
</evidence>
<name>A0AA43Q4Z1_9GAMM</name>
<keyword evidence="1" id="KW-0812">Transmembrane</keyword>
<evidence type="ECO:0000256" key="2">
    <source>
        <dbReference type="SAM" id="SignalP"/>
    </source>
</evidence>